<evidence type="ECO:0000259" key="1">
    <source>
        <dbReference type="Pfam" id="PF13649"/>
    </source>
</evidence>
<accession>A0ABS9TBE4</accession>
<dbReference type="CDD" id="cd02440">
    <property type="entry name" value="AdoMet_MTases"/>
    <property type="match status" value="1"/>
</dbReference>
<dbReference type="Gene3D" id="3.40.50.150">
    <property type="entry name" value="Vaccinia Virus protein VP39"/>
    <property type="match status" value="1"/>
</dbReference>
<evidence type="ECO:0000313" key="3">
    <source>
        <dbReference type="Proteomes" id="UP001299970"/>
    </source>
</evidence>
<dbReference type="GO" id="GO:0032259">
    <property type="term" value="P:methylation"/>
    <property type="evidence" value="ECO:0007669"/>
    <property type="project" value="UniProtKB-KW"/>
</dbReference>
<evidence type="ECO:0000313" key="2">
    <source>
        <dbReference type="EMBL" id="MCH6165875.1"/>
    </source>
</evidence>
<dbReference type="SUPFAM" id="SSF53335">
    <property type="entry name" value="S-adenosyl-L-methionine-dependent methyltransferases"/>
    <property type="match status" value="1"/>
</dbReference>
<proteinExistence type="predicted"/>
<reference evidence="2 3" key="1">
    <citation type="submission" date="2022-03" db="EMBL/GenBank/DDBJ databases">
        <title>Pseudonocardia alaer sp. nov., a novel actinomycete isolated from reed forest soil.</title>
        <authorList>
            <person name="Wang L."/>
        </authorList>
    </citation>
    <scope>NUCLEOTIDE SEQUENCE [LARGE SCALE GENOMIC DNA]</scope>
    <source>
        <strain evidence="2 3">Y-16303</strain>
    </source>
</reference>
<dbReference type="RefSeq" id="WP_241035900.1">
    <property type="nucleotide sequence ID" value="NZ_BAAAJF010000078.1"/>
</dbReference>
<dbReference type="GO" id="GO:0008168">
    <property type="term" value="F:methyltransferase activity"/>
    <property type="evidence" value="ECO:0007669"/>
    <property type="project" value="UniProtKB-KW"/>
</dbReference>
<name>A0ABS9TBE4_9PSEU</name>
<organism evidence="2 3">
    <name type="scientific">Pseudonocardia alaniniphila</name>
    <dbReference type="NCBI Taxonomy" id="75291"/>
    <lineage>
        <taxon>Bacteria</taxon>
        <taxon>Bacillati</taxon>
        <taxon>Actinomycetota</taxon>
        <taxon>Actinomycetes</taxon>
        <taxon>Pseudonocardiales</taxon>
        <taxon>Pseudonocardiaceae</taxon>
        <taxon>Pseudonocardia</taxon>
    </lineage>
</organism>
<protein>
    <submittedName>
        <fullName evidence="2">Class I SAM-dependent methyltransferase</fullName>
    </submittedName>
</protein>
<dbReference type="InterPro" id="IPR041698">
    <property type="entry name" value="Methyltransf_25"/>
</dbReference>
<dbReference type="Proteomes" id="UP001299970">
    <property type="component" value="Unassembled WGS sequence"/>
</dbReference>
<feature type="domain" description="Methyltransferase" evidence="1">
    <location>
        <begin position="54"/>
        <end position="152"/>
    </location>
</feature>
<sequence length="234" mass="25594">MSEQGRSAAAVWSDAEFAQAWLGADPQGPQDLLELPRHMAARLVAEETPQPALIVDVASGAGKFLSVLLDAFPDARGVWTDVSDTMLERARTDLARFGDRVDFMVGDMTALRAAGVPEQVDVLLTSRASHHLAGEELRNFYREAGSLLAPGGWLVNLDHIGPEDEVWDKRYRSVRKTFAAPRAATPSHHHNYPLPSEADHLDGYRAAGVSDVDVAWKAFYSCLFIGRASRSPQS</sequence>
<comment type="caution">
    <text evidence="2">The sequence shown here is derived from an EMBL/GenBank/DDBJ whole genome shotgun (WGS) entry which is preliminary data.</text>
</comment>
<dbReference type="EMBL" id="JAKXMK010000007">
    <property type="protein sequence ID" value="MCH6165875.1"/>
    <property type="molecule type" value="Genomic_DNA"/>
</dbReference>
<gene>
    <name evidence="2" type="ORF">MMF94_09290</name>
</gene>
<keyword evidence="2" id="KW-0808">Transferase</keyword>
<dbReference type="Pfam" id="PF13649">
    <property type="entry name" value="Methyltransf_25"/>
    <property type="match status" value="1"/>
</dbReference>
<keyword evidence="3" id="KW-1185">Reference proteome</keyword>
<keyword evidence="2" id="KW-0489">Methyltransferase</keyword>
<dbReference type="InterPro" id="IPR029063">
    <property type="entry name" value="SAM-dependent_MTases_sf"/>
</dbReference>